<feature type="domain" description="Core-binding (CB)" evidence="6">
    <location>
        <begin position="32"/>
        <end position="119"/>
    </location>
</feature>
<dbReference type="PANTHER" id="PTHR30349:SF81">
    <property type="entry name" value="TYROSINE RECOMBINASE XERC"/>
    <property type="match status" value="1"/>
</dbReference>
<keyword evidence="2 4" id="KW-0238">DNA-binding</keyword>
<protein>
    <submittedName>
        <fullName evidence="7">Tyrosine recombinase XerC</fullName>
    </submittedName>
</protein>
<dbReference type="InterPro" id="IPR010998">
    <property type="entry name" value="Integrase_recombinase_N"/>
</dbReference>
<evidence type="ECO:0000313" key="7">
    <source>
        <dbReference type="EMBL" id="KJF18967.1"/>
    </source>
</evidence>
<dbReference type="InterPro" id="IPR004107">
    <property type="entry name" value="Integrase_SAM-like_N"/>
</dbReference>
<evidence type="ECO:0000256" key="4">
    <source>
        <dbReference type="PROSITE-ProRule" id="PRU01248"/>
    </source>
</evidence>
<dbReference type="Pfam" id="PF00589">
    <property type="entry name" value="Phage_integrase"/>
    <property type="match status" value="1"/>
</dbReference>
<dbReference type="PROSITE" id="PS51900">
    <property type="entry name" value="CB"/>
    <property type="match status" value="1"/>
</dbReference>
<dbReference type="Pfam" id="PF02899">
    <property type="entry name" value="Phage_int_SAM_1"/>
    <property type="match status" value="1"/>
</dbReference>
<feature type="domain" description="Tyr recombinase" evidence="5">
    <location>
        <begin position="141"/>
        <end position="335"/>
    </location>
</feature>
<evidence type="ECO:0000256" key="3">
    <source>
        <dbReference type="ARBA" id="ARBA00023172"/>
    </source>
</evidence>
<dbReference type="GO" id="GO:0015074">
    <property type="term" value="P:DNA integration"/>
    <property type="evidence" value="ECO:0007669"/>
    <property type="project" value="UniProtKB-KW"/>
</dbReference>
<keyword evidence="8" id="KW-1185">Reference proteome</keyword>
<evidence type="ECO:0000259" key="6">
    <source>
        <dbReference type="PROSITE" id="PS51900"/>
    </source>
</evidence>
<dbReference type="GO" id="GO:0003677">
    <property type="term" value="F:DNA binding"/>
    <property type="evidence" value="ECO:0007669"/>
    <property type="project" value="UniProtKB-UniRule"/>
</dbReference>
<dbReference type="InterPro" id="IPR013762">
    <property type="entry name" value="Integrase-like_cat_sf"/>
</dbReference>
<gene>
    <name evidence="7" type="primary">xerC1</name>
    <name evidence="7" type="ORF">AXFE_00040</name>
</gene>
<proteinExistence type="predicted"/>
<dbReference type="InterPro" id="IPR050090">
    <property type="entry name" value="Tyrosine_recombinase_XerCD"/>
</dbReference>
<dbReference type="Proteomes" id="UP000032360">
    <property type="component" value="Unassembled WGS sequence"/>
</dbReference>
<dbReference type="STRING" id="1280514.AXFE_00040"/>
<accession>A0A0D8HMJ5</accession>
<dbReference type="Gene3D" id="1.10.443.10">
    <property type="entry name" value="Intergrase catalytic core"/>
    <property type="match status" value="1"/>
</dbReference>
<dbReference type="GO" id="GO:0006310">
    <property type="term" value="P:DNA recombination"/>
    <property type="evidence" value="ECO:0007669"/>
    <property type="project" value="UniProtKB-KW"/>
</dbReference>
<evidence type="ECO:0000259" key="5">
    <source>
        <dbReference type="PROSITE" id="PS51898"/>
    </source>
</evidence>
<dbReference type="InterPro" id="IPR044068">
    <property type="entry name" value="CB"/>
</dbReference>
<dbReference type="EMBL" id="JXYS01000001">
    <property type="protein sequence ID" value="KJF18967.1"/>
    <property type="molecule type" value="Genomic_DNA"/>
</dbReference>
<organism evidence="7 8">
    <name type="scientific">Acidithrix ferrooxidans</name>
    <dbReference type="NCBI Taxonomy" id="1280514"/>
    <lineage>
        <taxon>Bacteria</taxon>
        <taxon>Bacillati</taxon>
        <taxon>Actinomycetota</taxon>
        <taxon>Acidimicrobiia</taxon>
        <taxon>Acidimicrobiales</taxon>
        <taxon>Acidimicrobiaceae</taxon>
        <taxon>Acidithrix</taxon>
    </lineage>
</organism>
<dbReference type="PANTHER" id="PTHR30349">
    <property type="entry name" value="PHAGE INTEGRASE-RELATED"/>
    <property type="match status" value="1"/>
</dbReference>
<dbReference type="Gene3D" id="1.10.150.130">
    <property type="match status" value="1"/>
</dbReference>
<evidence type="ECO:0000313" key="8">
    <source>
        <dbReference type="Proteomes" id="UP000032360"/>
    </source>
</evidence>
<comment type="caution">
    <text evidence="7">The sequence shown here is derived from an EMBL/GenBank/DDBJ whole genome shotgun (WGS) entry which is preliminary data.</text>
</comment>
<name>A0A0D8HMJ5_9ACTN</name>
<dbReference type="AlphaFoldDB" id="A0A0D8HMJ5"/>
<dbReference type="SUPFAM" id="SSF56349">
    <property type="entry name" value="DNA breaking-rejoining enzymes"/>
    <property type="match status" value="1"/>
</dbReference>
<dbReference type="InterPro" id="IPR011010">
    <property type="entry name" value="DNA_brk_join_enz"/>
</dbReference>
<reference evidence="7 8" key="1">
    <citation type="submission" date="2015-01" db="EMBL/GenBank/DDBJ databases">
        <title>Draft genome of the acidophilic iron oxidizer Acidithrix ferrooxidans strain Py-F3.</title>
        <authorList>
            <person name="Poehlein A."/>
            <person name="Eisen S."/>
            <person name="Schloemann M."/>
            <person name="Johnson B.D."/>
            <person name="Daniel R."/>
            <person name="Muehling M."/>
        </authorList>
    </citation>
    <scope>NUCLEOTIDE SEQUENCE [LARGE SCALE GENOMIC DNA]</scope>
    <source>
        <strain evidence="7 8">Py-F3</strain>
    </source>
</reference>
<dbReference type="PROSITE" id="PS51898">
    <property type="entry name" value="TYR_RECOMBINASE"/>
    <property type="match status" value="1"/>
</dbReference>
<evidence type="ECO:0000256" key="2">
    <source>
        <dbReference type="ARBA" id="ARBA00023125"/>
    </source>
</evidence>
<keyword evidence="1" id="KW-0229">DNA integration</keyword>
<evidence type="ECO:0000256" key="1">
    <source>
        <dbReference type="ARBA" id="ARBA00022908"/>
    </source>
</evidence>
<sequence>MLLVSKSSYFYNGESVVSWGAMGRYARGQLLESKLDLTDRGLALVDSYLGTRRRLAESSLALYRRDLKDFVSHPHENEIVQLSNDDLRRYFSTCRAAGLSQRTLLRKASVVRGFMHFVRSQNPNDPDEFGRALSVGRTPSSLPKPLSESVTRELIDRVETTAKISMTLVDLRDWLILELIYGSGLRVAELCSLEWPDFRLGSGFVQILGKGSKRRDVPLSGSALRALGQFRAAVDSSSTLGHAGDEGVDVEVNSHNPFLKNSRGNPMTPRDVRRILERWSLFPISPHQLRHSFATDLLNNGADLRSVQELLGHSSIATTQIYTKVSLARLKEVHAKTHPRANDN</sequence>
<dbReference type="InterPro" id="IPR002104">
    <property type="entry name" value="Integrase_catalytic"/>
</dbReference>
<dbReference type="SUPFAM" id="SSF47823">
    <property type="entry name" value="lambda integrase-like, N-terminal domain"/>
    <property type="match status" value="1"/>
</dbReference>
<keyword evidence="3" id="KW-0233">DNA recombination</keyword>